<accession>A0AAW9MRB6</accession>
<comment type="domain">
    <text evidence="12">Consists of two distinct domains, a catalytic core and a N-terminal extension that is involved in tRNA binding.</text>
</comment>
<dbReference type="SUPFAM" id="SSF46589">
    <property type="entry name" value="tRNA-binding arm"/>
    <property type="match status" value="1"/>
</dbReference>
<evidence type="ECO:0000256" key="8">
    <source>
        <dbReference type="ARBA" id="ARBA00022917"/>
    </source>
</evidence>
<dbReference type="EMBL" id="JAYKOT010000001">
    <property type="protein sequence ID" value="MEB3428506.1"/>
    <property type="molecule type" value="Genomic_DNA"/>
</dbReference>
<evidence type="ECO:0000256" key="6">
    <source>
        <dbReference type="ARBA" id="ARBA00022741"/>
    </source>
</evidence>
<dbReference type="PANTHER" id="PTHR43697:SF1">
    <property type="entry name" value="SERINE--TRNA LIGASE"/>
    <property type="match status" value="1"/>
</dbReference>
<comment type="caution">
    <text evidence="17">The sequence shown here is derived from an EMBL/GenBank/DDBJ whole genome shotgun (WGS) entry which is preliminary data.</text>
</comment>
<organism evidence="17 18">
    <name type="scientific">Citroniella saccharovorans</name>
    <dbReference type="NCBI Taxonomy" id="2053367"/>
    <lineage>
        <taxon>Bacteria</taxon>
        <taxon>Bacillati</taxon>
        <taxon>Bacillota</taxon>
        <taxon>Tissierellia</taxon>
        <taxon>Tissierellales</taxon>
        <taxon>Peptoniphilaceae</taxon>
        <taxon>Citroniella</taxon>
    </lineage>
</organism>
<comment type="catalytic activity">
    <reaction evidence="11 12">
        <text>tRNA(Ser) + L-serine + ATP = L-seryl-tRNA(Ser) + AMP + diphosphate + H(+)</text>
        <dbReference type="Rhea" id="RHEA:12292"/>
        <dbReference type="Rhea" id="RHEA-COMP:9669"/>
        <dbReference type="Rhea" id="RHEA-COMP:9703"/>
        <dbReference type="ChEBI" id="CHEBI:15378"/>
        <dbReference type="ChEBI" id="CHEBI:30616"/>
        <dbReference type="ChEBI" id="CHEBI:33019"/>
        <dbReference type="ChEBI" id="CHEBI:33384"/>
        <dbReference type="ChEBI" id="CHEBI:78442"/>
        <dbReference type="ChEBI" id="CHEBI:78533"/>
        <dbReference type="ChEBI" id="CHEBI:456215"/>
        <dbReference type="EC" id="6.1.1.11"/>
    </reaction>
</comment>
<feature type="binding site" evidence="12 13">
    <location>
        <position position="283"/>
    </location>
    <ligand>
        <name>L-serine</name>
        <dbReference type="ChEBI" id="CHEBI:33384"/>
    </ligand>
</feature>
<dbReference type="GO" id="GO:0005524">
    <property type="term" value="F:ATP binding"/>
    <property type="evidence" value="ECO:0007669"/>
    <property type="project" value="UniProtKB-UniRule"/>
</dbReference>
<feature type="binding site" evidence="13">
    <location>
        <position position="380"/>
    </location>
    <ligand>
        <name>L-serine</name>
        <dbReference type="ChEBI" id="CHEBI:33384"/>
    </ligand>
</feature>
<feature type="coiled-coil region" evidence="15">
    <location>
        <begin position="4"/>
        <end position="88"/>
    </location>
</feature>
<reference evidence="17 18" key="1">
    <citation type="submission" date="2024-01" db="EMBL/GenBank/DDBJ databases">
        <title>Complete genome sequence of Citroniella saccharovorans strain M6.X9, isolated from human fecal sample.</title>
        <authorList>
            <person name="Cheng G."/>
            <person name="Westerholm M."/>
            <person name="Schnurer A."/>
        </authorList>
    </citation>
    <scope>NUCLEOTIDE SEQUENCE [LARGE SCALE GENOMIC DNA]</scope>
    <source>
        <strain evidence="17 18">DSM 29873</strain>
    </source>
</reference>
<dbReference type="GO" id="GO:0005737">
    <property type="term" value="C:cytoplasm"/>
    <property type="evidence" value="ECO:0007669"/>
    <property type="project" value="UniProtKB-SubCell"/>
</dbReference>
<feature type="binding site" evidence="12">
    <location>
        <begin position="229"/>
        <end position="231"/>
    </location>
    <ligand>
        <name>L-serine</name>
        <dbReference type="ChEBI" id="CHEBI:33384"/>
    </ligand>
</feature>
<keyword evidence="8 12" id="KW-0648">Protein biosynthesis</keyword>
<dbReference type="PANTHER" id="PTHR43697">
    <property type="entry name" value="SERYL-TRNA SYNTHETASE"/>
    <property type="match status" value="1"/>
</dbReference>
<evidence type="ECO:0000256" key="10">
    <source>
        <dbReference type="ARBA" id="ARBA00047929"/>
    </source>
</evidence>
<feature type="domain" description="Aminoacyl-transfer RNA synthetases class-II family profile" evidence="16">
    <location>
        <begin position="171"/>
        <end position="407"/>
    </location>
</feature>
<dbReference type="InterPro" id="IPR015866">
    <property type="entry name" value="Ser-tRNA-synth_1_N"/>
</dbReference>
<evidence type="ECO:0000256" key="15">
    <source>
        <dbReference type="SAM" id="Coils"/>
    </source>
</evidence>
<evidence type="ECO:0000256" key="3">
    <source>
        <dbReference type="ARBA" id="ARBA00010728"/>
    </source>
</evidence>
<evidence type="ECO:0000256" key="1">
    <source>
        <dbReference type="ARBA" id="ARBA00004496"/>
    </source>
</evidence>
<evidence type="ECO:0000256" key="11">
    <source>
        <dbReference type="ARBA" id="ARBA00048823"/>
    </source>
</evidence>
<dbReference type="InterPro" id="IPR002314">
    <property type="entry name" value="aa-tRNA-synt_IIb"/>
</dbReference>
<evidence type="ECO:0000256" key="12">
    <source>
        <dbReference type="HAMAP-Rule" id="MF_00176"/>
    </source>
</evidence>
<protein>
    <recommendedName>
        <fullName evidence="12">Serine--tRNA ligase</fullName>
        <ecNumber evidence="12">6.1.1.11</ecNumber>
    </recommendedName>
    <alternativeName>
        <fullName evidence="12">Seryl-tRNA synthetase</fullName>
        <shortName evidence="12">SerRS</shortName>
    </alternativeName>
    <alternativeName>
        <fullName evidence="12">Seryl-tRNA(Ser/Sec) synthetase</fullName>
    </alternativeName>
</protein>
<dbReference type="Gene3D" id="1.10.287.40">
    <property type="entry name" value="Serine-tRNA synthetase, tRNA binding domain"/>
    <property type="match status" value="1"/>
</dbReference>
<feature type="binding site" evidence="13">
    <location>
        <position position="260"/>
    </location>
    <ligand>
        <name>L-serine</name>
        <dbReference type="ChEBI" id="CHEBI:33384"/>
    </ligand>
</feature>
<dbReference type="GO" id="GO:0004828">
    <property type="term" value="F:serine-tRNA ligase activity"/>
    <property type="evidence" value="ECO:0007669"/>
    <property type="project" value="UniProtKB-UniRule"/>
</dbReference>
<dbReference type="GO" id="GO:0006434">
    <property type="term" value="P:seryl-tRNA aminoacylation"/>
    <property type="evidence" value="ECO:0007669"/>
    <property type="project" value="UniProtKB-UniRule"/>
</dbReference>
<dbReference type="Proteomes" id="UP001357733">
    <property type="component" value="Unassembled WGS sequence"/>
</dbReference>
<proteinExistence type="inferred from homology"/>
<dbReference type="GO" id="GO:0016260">
    <property type="term" value="P:selenocysteine biosynthetic process"/>
    <property type="evidence" value="ECO:0007669"/>
    <property type="project" value="UniProtKB-UniRule"/>
</dbReference>
<dbReference type="Pfam" id="PF02403">
    <property type="entry name" value="Seryl_tRNA_N"/>
    <property type="match status" value="1"/>
</dbReference>
<feature type="binding site" evidence="12 14">
    <location>
        <begin position="260"/>
        <end position="262"/>
    </location>
    <ligand>
        <name>ATP</name>
        <dbReference type="ChEBI" id="CHEBI:30616"/>
    </ligand>
</feature>
<evidence type="ECO:0000256" key="5">
    <source>
        <dbReference type="ARBA" id="ARBA00022598"/>
    </source>
</evidence>
<feature type="binding site" evidence="12 14">
    <location>
        <begin position="347"/>
        <end position="350"/>
    </location>
    <ligand>
        <name>ATP</name>
        <dbReference type="ChEBI" id="CHEBI:30616"/>
    </ligand>
</feature>
<dbReference type="InterPro" id="IPR010978">
    <property type="entry name" value="tRNA-bd_arm"/>
</dbReference>
<keyword evidence="18" id="KW-1185">Reference proteome</keyword>
<comment type="pathway">
    <text evidence="2 12">Aminoacyl-tRNA biosynthesis; selenocysteinyl-tRNA(Sec) biosynthesis; L-seryl-tRNA(Sec) from L-serine and tRNA(Sec): step 1/1.</text>
</comment>
<dbReference type="PRINTS" id="PR00981">
    <property type="entry name" value="TRNASYNTHSER"/>
</dbReference>
<keyword evidence="5 12" id="KW-0436">Ligase</keyword>
<keyword evidence="7 12" id="KW-0067">ATP-binding</keyword>
<comment type="caution">
    <text evidence="12">Lacks conserved residue(s) required for the propagation of feature annotation.</text>
</comment>
<keyword evidence="4 12" id="KW-0963">Cytoplasm</keyword>
<evidence type="ECO:0000256" key="13">
    <source>
        <dbReference type="PIRSR" id="PIRSR001529-1"/>
    </source>
</evidence>
<dbReference type="PROSITE" id="PS50862">
    <property type="entry name" value="AA_TRNA_LIGASE_II"/>
    <property type="match status" value="1"/>
</dbReference>
<dbReference type="SUPFAM" id="SSF55681">
    <property type="entry name" value="Class II aaRS and biotin synthetases"/>
    <property type="match status" value="1"/>
</dbReference>
<feature type="binding site" evidence="13">
    <location>
        <position position="229"/>
    </location>
    <ligand>
        <name>L-serine</name>
        <dbReference type="ChEBI" id="CHEBI:33384"/>
    </ligand>
</feature>
<dbReference type="PIRSF" id="PIRSF001529">
    <property type="entry name" value="Ser-tRNA-synth_IIa"/>
    <property type="match status" value="1"/>
</dbReference>
<comment type="subcellular location">
    <subcellularLocation>
        <location evidence="1 12">Cytoplasm</location>
    </subcellularLocation>
</comment>
<evidence type="ECO:0000256" key="4">
    <source>
        <dbReference type="ARBA" id="ARBA00022490"/>
    </source>
</evidence>
<comment type="subunit">
    <text evidence="12">Homodimer. The tRNA molecule binds across the dimer.</text>
</comment>
<dbReference type="GO" id="GO:0140096">
    <property type="term" value="F:catalytic activity, acting on a protein"/>
    <property type="evidence" value="ECO:0007669"/>
    <property type="project" value="UniProtKB-ARBA"/>
</dbReference>
<evidence type="ECO:0000256" key="2">
    <source>
        <dbReference type="ARBA" id="ARBA00005045"/>
    </source>
</evidence>
<dbReference type="InterPro" id="IPR033729">
    <property type="entry name" value="SerRS_core"/>
</dbReference>
<evidence type="ECO:0000256" key="7">
    <source>
        <dbReference type="ARBA" id="ARBA00022840"/>
    </source>
</evidence>
<feature type="binding site" evidence="12">
    <location>
        <position position="382"/>
    </location>
    <ligand>
        <name>L-serine</name>
        <dbReference type="ChEBI" id="CHEBI:33384"/>
    </ligand>
</feature>
<dbReference type="InterPro" id="IPR045864">
    <property type="entry name" value="aa-tRNA-synth_II/BPL/LPL"/>
</dbReference>
<comment type="similarity">
    <text evidence="3 12">Belongs to the class-II aminoacyl-tRNA synthetase family. Type-1 seryl-tRNA synthetase subfamily.</text>
</comment>
<gene>
    <name evidence="12 17" type="primary">serS</name>
    <name evidence="17" type="ORF">VLK81_00350</name>
</gene>
<evidence type="ECO:0000313" key="17">
    <source>
        <dbReference type="EMBL" id="MEB3428506.1"/>
    </source>
</evidence>
<name>A0AAW9MRB6_9FIRM</name>
<dbReference type="InterPro" id="IPR006195">
    <property type="entry name" value="aa-tRNA-synth_II"/>
</dbReference>
<evidence type="ECO:0000256" key="9">
    <source>
        <dbReference type="ARBA" id="ARBA00023146"/>
    </source>
</evidence>
<dbReference type="Pfam" id="PF00587">
    <property type="entry name" value="tRNA-synt_2b"/>
    <property type="match status" value="1"/>
</dbReference>
<keyword evidence="6 12" id="KW-0547">Nucleotide-binding</keyword>
<evidence type="ECO:0000313" key="18">
    <source>
        <dbReference type="Proteomes" id="UP001357733"/>
    </source>
</evidence>
<dbReference type="Gene3D" id="3.30.930.10">
    <property type="entry name" value="Bira Bifunctional Protein, Domain 2"/>
    <property type="match status" value="1"/>
</dbReference>
<evidence type="ECO:0000259" key="16">
    <source>
        <dbReference type="PROSITE" id="PS50862"/>
    </source>
</evidence>
<dbReference type="GO" id="GO:0016740">
    <property type="term" value="F:transferase activity"/>
    <property type="evidence" value="ECO:0007669"/>
    <property type="project" value="UniProtKB-ARBA"/>
</dbReference>
<dbReference type="HAMAP" id="MF_00176">
    <property type="entry name" value="Ser_tRNA_synth_type1"/>
    <property type="match status" value="1"/>
</dbReference>
<dbReference type="EC" id="6.1.1.11" evidence="12"/>
<dbReference type="AlphaFoldDB" id="A0AAW9MRB6"/>
<dbReference type="NCBIfam" id="TIGR00414">
    <property type="entry name" value="serS"/>
    <property type="match status" value="1"/>
</dbReference>
<dbReference type="CDD" id="cd00770">
    <property type="entry name" value="SerRS_core"/>
    <property type="match status" value="1"/>
</dbReference>
<sequence length="421" mass="48119">MLDIKRIRLEKDEVIEALKKRRKEYPIEEVLKADEKRRNLLTEVEKKKELQNKVSKEIPKLKKEGKDISETLKEMKELSAEIESGDREISEVVEGLKNLLLQIPNTPDESVPDGASDEDNKEIRKFMEPTKFSFEPKAHWDLGVDLDILDFERATKIAGSRFSIFKGKGARLERALINLMLDMHADQGYEELNVPVLANRDSMTGTGQLPKFEEDMFYLPSKDFYLIPTAEVPVTNLRSGEILDNKELPLYYTAHTTCFRQEAGSAGRDTRGLIRNHQFDKVEMVKLVDEETSFDELEKLTNDAESILQALKLPYRVVVLCGADLGFSSTKTYDIEVWMPSYGRYVEISSCSNFIDFQARRANIKYRGEDGKLRFVHTLNGSGLAVGRTFAAVIENYQNEDGSITVPEVLRKYIGIDKIEK</sequence>
<evidence type="ECO:0000256" key="14">
    <source>
        <dbReference type="PIRSR" id="PIRSR001529-2"/>
    </source>
</evidence>
<keyword evidence="9 12" id="KW-0030">Aminoacyl-tRNA synthetase</keyword>
<keyword evidence="15" id="KW-0175">Coiled coil</keyword>
<dbReference type="InterPro" id="IPR042103">
    <property type="entry name" value="SerRS_1_N_sf"/>
</dbReference>
<comment type="catalytic activity">
    <reaction evidence="10 12">
        <text>tRNA(Sec) + L-serine + ATP = L-seryl-tRNA(Sec) + AMP + diphosphate + H(+)</text>
        <dbReference type="Rhea" id="RHEA:42580"/>
        <dbReference type="Rhea" id="RHEA-COMP:9742"/>
        <dbReference type="Rhea" id="RHEA-COMP:10128"/>
        <dbReference type="ChEBI" id="CHEBI:15378"/>
        <dbReference type="ChEBI" id="CHEBI:30616"/>
        <dbReference type="ChEBI" id="CHEBI:33019"/>
        <dbReference type="ChEBI" id="CHEBI:33384"/>
        <dbReference type="ChEBI" id="CHEBI:78442"/>
        <dbReference type="ChEBI" id="CHEBI:78533"/>
        <dbReference type="ChEBI" id="CHEBI:456215"/>
        <dbReference type="EC" id="6.1.1.11"/>
    </reaction>
</comment>
<comment type="function">
    <text evidence="12">Catalyzes the attachment of serine to tRNA(Ser). Is also able to aminoacylate tRNA(Sec) with serine, to form the misacylated tRNA L-seryl-tRNA(Sec), which will be further converted into selenocysteinyl-tRNA(Sec).</text>
</comment>
<dbReference type="InterPro" id="IPR002317">
    <property type="entry name" value="Ser-tRNA-ligase_type_1"/>
</dbReference>
<dbReference type="RefSeq" id="WP_324618590.1">
    <property type="nucleotide sequence ID" value="NZ_JAYKOT010000001.1"/>
</dbReference>